<reference evidence="1 2" key="1">
    <citation type="submission" date="2010-12" db="EMBL/GenBank/DDBJ databases">
        <title>Whole genome sequence of Anaerolinea thermophila UNI-1.</title>
        <authorList>
            <person name="Narita-Yamada S."/>
            <person name="Kishi E."/>
            <person name="Watanabe Y."/>
            <person name="Takasaki K."/>
            <person name="Ankai A."/>
            <person name="Oguchi A."/>
            <person name="Fukui S."/>
            <person name="Takahashi M."/>
            <person name="Yashiro I."/>
            <person name="Hosoyama A."/>
            <person name="Sekiguchi Y."/>
            <person name="Hanada S."/>
            <person name="Fujita N."/>
        </authorList>
    </citation>
    <scope>NUCLEOTIDE SEQUENCE [LARGE SCALE GENOMIC DNA]</scope>
    <source>
        <strain evidence="2">DSM 14523 / JCM 11388 / NBRC 100420 / UNI-1</strain>
    </source>
</reference>
<dbReference type="InParanoid" id="E8N2V4"/>
<evidence type="ECO:0000313" key="2">
    <source>
        <dbReference type="Proteomes" id="UP000008922"/>
    </source>
</evidence>
<dbReference type="RefSeq" id="WP_013561445.1">
    <property type="nucleotide sequence ID" value="NC_014960.1"/>
</dbReference>
<protein>
    <submittedName>
        <fullName evidence="1">Uncharacterized protein</fullName>
    </submittedName>
</protein>
<dbReference type="HOGENOM" id="CLU_1583163_0_0_0"/>
<evidence type="ECO:0000313" key="1">
    <source>
        <dbReference type="EMBL" id="BAJ65104.1"/>
    </source>
</evidence>
<gene>
    <name evidence="1" type="ordered locus">ANT_30780</name>
</gene>
<dbReference type="Proteomes" id="UP000008922">
    <property type="component" value="Chromosome"/>
</dbReference>
<dbReference type="OrthoDB" id="9846235at2"/>
<dbReference type="STRING" id="926569.ANT_30780"/>
<keyword evidence="2" id="KW-1185">Reference proteome</keyword>
<dbReference type="AlphaFoldDB" id="E8N2V4"/>
<organism evidence="1 2">
    <name type="scientific">Anaerolinea thermophila (strain DSM 14523 / JCM 11388 / NBRC 100420 / UNI-1)</name>
    <dbReference type="NCBI Taxonomy" id="926569"/>
    <lineage>
        <taxon>Bacteria</taxon>
        <taxon>Bacillati</taxon>
        <taxon>Chloroflexota</taxon>
        <taxon>Anaerolineae</taxon>
        <taxon>Anaerolineales</taxon>
        <taxon>Anaerolineaceae</taxon>
        <taxon>Anaerolinea</taxon>
    </lineage>
</organism>
<accession>E8N2V4</accession>
<proteinExistence type="predicted"/>
<sequence length="168" mass="17792">MGYVCDTQMSLFIPPADIVKTAGTWTTSLSANVVKEDRTPADGVFNLIVPLGVTGNSASFKGARIKRVDLLYKVSGGACDSIPTVEVEKVTFSAGGTASGAALVATLDSGHDTDAKRKALGDHRMMVTLTSPAWLDDDEACYLYVNVDASATTQFALYGAVVYFDLRL</sequence>
<dbReference type="EMBL" id="AP012029">
    <property type="protein sequence ID" value="BAJ65104.1"/>
    <property type="molecule type" value="Genomic_DNA"/>
</dbReference>
<dbReference type="KEGG" id="atm:ANT_30780"/>
<name>E8N2V4_ANATU</name>